<dbReference type="PRINTS" id="PR00081">
    <property type="entry name" value="GDHRDH"/>
</dbReference>
<dbReference type="Gene3D" id="3.40.50.720">
    <property type="entry name" value="NAD(P)-binding Rossmann-like Domain"/>
    <property type="match status" value="1"/>
</dbReference>
<evidence type="ECO:0000313" key="5">
    <source>
        <dbReference type="Proteomes" id="UP000094112"/>
    </source>
</evidence>
<name>A0A1E3P3V7_WICAA</name>
<dbReference type="Proteomes" id="UP000094112">
    <property type="component" value="Unassembled WGS sequence"/>
</dbReference>
<gene>
    <name evidence="4" type="ORF">WICANDRAFT_92131</name>
</gene>
<keyword evidence="5" id="KW-1185">Reference proteome</keyword>
<dbReference type="PANTHER" id="PTHR43544">
    <property type="entry name" value="SHORT-CHAIN DEHYDROGENASE/REDUCTASE"/>
    <property type="match status" value="1"/>
</dbReference>
<dbReference type="PANTHER" id="PTHR43544:SF7">
    <property type="entry name" value="NADB-LER2"/>
    <property type="match status" value="1"/>
</dbReference>
<dbReference type="OrthoDB" id="3979708at2759"/>
<reference evidence="4 5" key="1">
    <citation type="journal article" date="2016" name="Proc. Natl. Acad. Sci. U.S.A.">
        <title>Comparative genomics of biotechnologically important yeasts.</title>
        <authorList>
            <person name="Riley R."/>
            <person name="Haridas S."/>
            <person name="Wolfe K.H."/>
            <person name="Lopes M.R."/>
            <person name="Hittinger C.T."/>
            <person name="Goeker M."/>
            <person name="Salamov A.A."/>
            <person name="Wisecaver J.H."/>
            <person name="Long T.M."/>
            <person name="Calvey C.H."/>
            <person name="Aerts A.L."/>
            <person name="Barry K.W."/>
            <person name="Choi C."/>
            <person name="Clum A."/>
            <person name="Coughlan A.Y."/>
            <person name="Deshpande S."/>
            <person name="Douglass A.P."/>
            <person name="Hanson S.J."/>
            <person name="Klenk H.-P."/>
            <person name="LaButti K.M."/>
            <person name="Lapidus A."/>
            <person name="Lindquist E.A."/>
            <person name="Lipzen A.M."/>
            <person name="Meier-Kolthoff J.P."/>
            <person name="Ohm R.A."/>
            <person name="Otillar R.P."/>
            <person name="Pangilinan J.L."/>
            <person name="Peng Y."/>
            <person name="Rokas A."/>
            <person name="Rosa C.A."/>
            <person name="Scheuner C."/>
            <person name="Sibirny A.A."/>
            <person name="Slot J.C."/>
            <person name="Stielow J.B."/>
            <person name="Sun H."/>
            <person name="Kurtzman C.P."/>
            <person name="Blackwell M."/>
            <person name="Grigoriev I.V."/>
            <person name="Jeffries T.W."/>
        </authorList>
    </citation>
    <scope>NUCLEOTIDE SEQUENCE [LARGE SCALE GENOMIC DNA]</scope>
    <source>
        <strain evidence="5">ATCC 58044 / CBS 1984 / NCYC 433 / NRRL Y-366-8</strain>
    </source>
</reference>
<evidence type="ECO:0000256" key="3">
    <source>
        <dbReference type="ARBA" id="ARBA00023002"/>
    </source>
</evidence>
<dbReference type="RefSeq" id="XP_019039240.1">
    <property type="nucleotide sequence ID" value="XM_019186346.1"/>
</dbReference>
<comment type="similarity">
    <text evidence="1">Belongs to the short-chain dehydrogenases/reductases (SDR) family.</text>
</comment>
<keyword evidence="3" id="KW-0560">Oxidoreductase</keyword>
<dbReference type="SUPFAM" id="SSF51735">
    <property type="entry name" value="NAD(P)-binding Rossmann-fold domains"/>
    <property type="match status" value="1"/>
</dbReference>
<dbReference type="EMBL" id="KV454210">
    <property type="protein sequence ID" value="ODQ60033.1"/>
    <property type="molecule type" value="Genomic_DNA"/>
</dbReference>
<dbReference type="Pfam" id="PF00106">
    <property type="entry name" value="adh_short"/>
    <property type="match status" value="1"/>
</dbReference>
<evidence type="ECO:0000313" key="4">
    <source>
        <dbReference type="EMBL" id="ODQ60033.1"/>
    </source>
</evidence>
<protein>
    <submittedName>
        <fullName evidence="4">Uncharacterized protein</fullName>
    </submittedName>
</protein>
<dbReference type="GeneID" id="30203592"/>
<dbReference type="GO" id="GO:0005737">
    <property type="term" value="C:cytoplasm"/>
    <property type="evidence" value="ECO:0007669"/>
    <property type="project" value="TreeGrafter"/>
</dbReference>
<sequence>MSGKVYFISGGNRGIGFEFVKHLSSNPENTVIASARDPSNATELQALVNNQGNVKVVELDVSEKASIESLDSQLKKIAKNGIDVLISNAGIAQSFETAINTDQETYEKHYRTNVLGPIFLTKAVYPYLKLKETRHLIYISSIAGSIGAQIPFTSSAYGQSKAALNYSVEEISFELGPENFIAVALHPGMVETDMGKVGIEWFLNNTPEVSEAFKHVPILSPENSTKLLLENVISKLNKDMNGQFLDNEGKEVVY</sequence>
<organism evidence="4 5">
    <name type="scientific">Wickerhamomyces anomalus (strain ATCC 58044 / CBS 1984 / NCYC 433 / NRRL Y-366-8)</name>
    <name type="common">Yeast</name>
    <name type="synonym">Hansenula anomala</name>
    <dbReference type="NCBI Taxonomy" id="683960"/>
    <lineage>
        <taxon>Eukaryota</taxon>
        <taxon>Fungi</taxon>
        <taxon>Dikarya</taxon>
        <taxon>Ascomycota</taxon>
        <taxon>Saccharomycotina</taxon>
        <taxon>Saccharomycetes</taxon>
        <taxon>Phaffomycetales</taxon>
        <taxon>Wickerhamomycetaceae</taxon>
        <taxon>Wickerhamomyces</taxon>
    </lineage>
</organism>
<dbReference type="CDD" id="cd05325">
    <property type="entry name" value="carb_red_sniffer_like_SDR_c"/>
    <property type="match status" value="1"/>
</dbReference>
<evidence type="ECO:0000256" key="1">
    <source>
        <dbReference type="ARBA" id="ARBA00006484"/>
    </source>
</evidence>
<dbReference type="AlphaFoldDB" id="A0A1E3P3V7"/>
<proteinExistence type="inferred from homology"/>
<keyword evidence="2" id="KW-0521">NADP</keyword>
<dbReference type="InterPro" id="IPR051468">
    <property type="entry name" value="Fungal_SecMetab_SDRs"/>
</dbReference>
<evidence type="ECO:0000256" key="2">
    <source>
        <dbReference type="ARBA" id="ARBA00022857"/>
    </source>
</evidence>
<dbReference type="InterPro" id="IPR002347">
    <property type="entry name" value="SDR_fam"/>
</dbReference>
<dbReference type="InterPro" id="IPR036291">
    <property type="entry name" value="NAD(P)-bd_dom_sf"/>
</dbReference>
<dbReference type="GO" id="GO:0016491">
    <property type="term" value="F:oxidoreductase activity"/>
    <property type="evidence" value="ECO:0007669"/>
    <property type="project" value="UniProtKB-KW"/>
</dbReference>
<accession>A0A1E3P3V7</accession>